<dbReference type="Proteomes" id="UP000315385">
    <property type="component" value="Unassembled WGS sequence"/>
</dbReference>
<reference evidence="2 3" key="1">
    <citation type="submission" date="2019-02" db="EMBL/GenBank/DDBJ databases">
        <title>Halonotius sp. a new haloqrchaeon isolated from saline water.</title>
        <authorList>
            <person name="Duran-Viseras A."/>
            <person name="Sanchez-Porro C."/>
            <person name="Ventosa A."/>
        </authorList>
    </citation>
    <scope>NUCLEOTIDE SEQUENCE [LARGE SCALE GENOMIC DNA]</scope>
    <source>
        <strain evidence="2 3">F9-27</strain>
    </source>
</reference>
<dbReference type="PANTHER" id="PTHR43751:SF3">
    <property type="entry name" value="SULFATASE N-TERMINAL DOMAIN-CONTAINING PROTEIN"/>
    <property type="match status" value="1"/>
</dbReference>
<dbReference type="PANTHER" id="PTHR43751">
    <property type="entry name" value="SULFATASE"/>
    <property type="match status" value="1"/>
</dbReference>
<dbReference type="Gene3D" id="3.40.720.10">
    <property type="entry name" value="Alkaline Phosphatase, subunit A"/>
    <property type="match status" value="1"/>
</dbReference>
<dbReference type="InterPro" id="IPR052701">
    <property type="entry name" value="GAG_Ulvan_Degrading_Sulfatases"/>
</dbReference>
<accession>A0A544QMZ3</accession>
<dbReference type="SUPFAM" id="SSF53649">
    <property type="entry name" value="Alkaline phosphatase-like"/>
    <property type="match status" value="1"/>
</dbReference>
<feature type="domain" description="Sulfatase N-terminal" evidence="1">
    <location>
        <begin position="4"/>
        <end position="331"/>
    </location>
</feature>
<dbReference type="CDD" id="cd16148">
    <property type="entry name" value="sulfatase_like"/>
    <property type="match status" value="1"/>
</dbReference>
<evidence type="ECO:0000259" key="1">
    <source>
        <dbReference type="Pfam" id="PF00884"/>
    </source>
</evidence>
<sequence>MTDIALITIDSLRHDHLGCYGYERNTSPNIDQLAGNSHQFLNAFAHAGMTRASFPTILTSSYTNMYGGYDRITEGRTLVSEVLTQGGYSTAGFHSNLFLCADFGYQRGFDMFYDSKTDPSFTAKLRQFIKTNLNQDSILYNFLQRLYDTTEKNAGLNVGSSYVKADEITDRSIEWVTKTEADSSDRFLWTHYMDVHHPYVPPEEYQLKFRDTSISDRRSIKLRRKMLEIPEEISENEQQELIDLYDAEIRFTDHEIGRLIDSIEESWGEDTIILITADHGEEFYEHGQYSHNTVHDEGIHVPLILSTDGSGVYDEMVGLVDVSPTIANYAGCDIPDNFYGSSLKPLVEKGKWARDHVIGDWGGSEGKPDRIFYRDKDWKYIKNRGNEELYRLDEDPAEKNDIISQKPSILTKIREKIETHEKQVTETSMDIDEVEMDDEVEERLEKLGYKF</sequence>
<name>A0A544QMZ3_9EURY</name>
<gene>
    <name evidence="2" type="ORF">EWF95_07230</name>
</gene>
<dbReference type="Pfam" id="PF00884">
    <property type="entry name" value="Sulfatase"/>
    <property type="match status" value="1"/>
</dbReference>
<dbReference type="EMBL" id="SESI01000002">
    <property type="protein sequence ID" value="TQQ80281.1"/>
    <property type="molecule type" value="Genomic_DNA"/>
</dbReference>
<organism evidence="2 3">
    <name type="scientific">Halonotius roseus</name>
    <dbReference type="NCBI Taxonomy" id="2511997"/>
    <lineage>
        <taxon>Archaea</taxon>
        <taxon>Methanobacteriati</taxon>
        <taxon>Methanobacteriota</taxon>
        <taxon>Stenosarchaea group</taxon>
        <taxon>Halobacteria</taxon>
        <taxon>Halobacteriales</taxon>
        <taxon>Haloferacaceae</taxon>
        <taxon>Halonotius</taxon>
    </lineage>
</organism>
<protein>
    <submittedName>
        <fullName evidence="2">Sulfatase</fullName>
    </submittedName>
</protein>
<evidence type="ECO:0000313" key="3">
    <source>
        <dbReference type="Proteomes" id="UP000315385"/>
    </source>
</evidence>
<proteinExistence type="predicted"/>
<keyword evidence="3" id="KW-1185">Reference proteome</keyword>
<comment type="caution">
    <text evidence="2">The sequence shown here is derived from an EMBL/GenBank/DDBJ whole genome shotgun (WGS) entry which is preliminary data.</text>
</comment>
<dbReference type="AlphaFoldDB" id="A0A544QMZ3"/>
<evidence type="ECO:0000313" key="2">
    <source>
        <dbReference type="EMBL" id="TQQ80281.1"/>
    </source>
</evidence>
<dbReference type="Gene3D" id="3.30.1120.10">
    <property type="match status" value="1"/>
</dbReference>
<dbReference type="InterPro" id="IPR017850">
    <property type="entry name" value="Alkaline_phosphatase_core_sf"/>
</dbReference>
<dbReference type="OrthoDB" id="3164at2157"/>
<dbReference type="RefSeq" id="WP_142443403.1">
    <property type="nucleotide sequence ID" value="NZ_SESI01000002.1"/>
</dbReference>
<dbReference type="InterPro" id="IPR000917">
    <property type="entry name" value="Sulfatase_N"/>
</dbReference>